<feature type="region of interest" description="Disordered" evidence="1">
    <location>
        <begin position="265"/>
        <end position="288"/>
    </location>
</feature>
<evidence type="ECO:0000313" key="3">
    <source>
        <dbReference type="EMBL" id="CEK76856.1"/>
    </source>
</evidence>
<feature type="transmembrane region" description="Helical" evidence="2">
    <location>
        <begin position="44"/>
        <end position="64"/>
    </location>
</feature>
<accession>A0A0B7AA31</accession>
<keyword evidence="2" id="KW-0812">Transmembrane</keyword>
<dbReference type="EMBL" id="HACG01029991">
    <property type="protein sequence ID" value="CEK76856.1"/>
    <property type="molecule type" value="Transcribed_RNA"/>
</dbReference>
<dbReference type="AlphaFoldDB" id="A0A0B7AA31"/>
<name>A0A0B7AA31_9EUPU</name>
<proteinExistence type="predicted"/>
<evidence type="ECO:0000256" key="1">
    <source>
        <dbReference type="SAM" id="MobiDB-lite"/>
    </source>
</evidence>
<reference evidence="3" key="1">
    <citation type="submission" date="2014-12" db="EMBL/GenBank/DDBJ databases">
        <title>Insight into the proteome of Arion vulgaris.</title>
        <authorList>
            <person name="Aradska J."/>
            <person name="Bulat T."/>
            <person name="Smidak R."/>
            <person name="Sarate P."/>
            <person name="Gangsoo J."/>
            <person name="Sialana F."/>
            <person name="Bilban M."/>
            <person name="Lubec G."/>
        </authorList>
    </citation>
    <scope>NUCLEOTIDE SEQUENCE</scope>
    <source>
        <tissue evidence="3">Skin</tissue>
    </source>
</reference>
<sequence length="288" mass="32808">MFNLSSRHDITNLRSVCQSSSDVTWLLQQTIISHRNKEGKMSSWAILICLLGFFQVFPGVVAVYDGQEFTYKYLGTDFNILHLQCQPPQYFTDSNIIMITIYNTTTMTKMAQVLDGRCPTIEDPLNYKHLYLPGCSPVQEHRVMALTILITNTDPAAVQTFLCNLTIQSEQDKPISTVWAITVQRPDSTKTTDTDYTEHLWLPLSAYKIITSLDRQVKVLEPSMIAVGVMLTVILISLGVQMFLSCKIIRFLEYRRAPKQYQLTRSQSKMTDHSKSGPLEEDPFYASV</sequence>
<organism evidence="3">
    <name type="scientific">Arion vulgaris</name>
    <dbReference type="NCBI Taxonomy" id="1028688"/>
    <lineage>
        <taxon>Eukaryota</taxon>
        <taxon>Metazoa</taxon>
        <taxon>Spiralia</taxon>
        <taxon>Lophotrochozoa</taxon>
        <taxon>Mollusca</taxon>
        <taxon>Gastropoda</taxon>
        <taxon>Heterobranchia</taxon>
        <taxon>Euthyneura</taxon>
        <taxon>Panpulmonata</taxon>
        <taxon>Eupulmonata</taxon>
        <taxon>Stylommatophora</taxon>
        <taxon>Helicina</taxon>
        <taxon>Arionoidea</taxon>
        <taxon>Arionidae</taxon>
        <taxon>Arion</taxon>
    </lineage>
</organism>
<protein>
    <submittedName>
        <fullName evidence="3">Uncharacterized protein</fullName>
    </submittedName>
</protein>
<feature type="compositionally biased region" description="Acidic residues" evidence="1">
    <location>
        <begin position="279"/>
        <end position="288"/>
    </location>
</feature>
<keyword evidence="2" id="KW-1133">Transmembrane helix</keyword>
<evidence type="ECO:0000256" key="2">
    <source>
        <dbReference type="SAM" id="Phobius"/>
    </source>
</evidence>
<keyword evidence="2" id="KW-0472">Membrane</keyword>
<gene>
    <name evidence="3" type="primary">ORF101862</name>
</gene>
<feature type="transmembrane region" description="Helical" evidence="2">
    <location>
        <begin position="224"/>
        <end position="246"/>
    </location>
</feature>